<gene>
    <name evidence="3" type="ORF">P4O66_022384</name>
</gene>
<keyword evidence="2" id="KW-1133">Transmembrane helix</keyword>
<protein>
    <submittedName>
        <fullName evidence="3">Uncharacterized protein</fullName>
    </submittedName>
</protein>
<proteinExistence type="predicted"/>
<dbReference type="Proteomes" id="UP001239994">
    <property type="component" value="Unassembled WGS sequence"/>
</dbReference>
<feature type="transmembrane region" description="Helical" evidence="2">
    <location>
        <begin position="73"/>
        <end position="91"/>
    </location>
</feature>
<evidence type="ECO:0000313" key="4">
    <source>
        <dbReference type="Proteomes" id="UP001239994"/>
    </source>
</evidence>
<evidence type="ECO:0000256" key="2">
    <source>
        <dbReference type="SAM" id="Phobius"/>
    </source>
</evidence>
<feature type="compositionally biased region" description="Polar residues" evidence="1">
    <location>
        <begin position="27"/>
        <end position="54"/>
    </location>
</feature>
<accession>A0AAD9E298</accession>
<evidence type="ECO:0000313" key="3">
    <source>
        <dbReference type="EMBL" id="KAK1801738.1"/>
    </source>
</evidence>
<dbReference type="AlphaFoldDB" id="A0AAD9E298"/>
<keyword evidence="4" id="KW-1185">Reference proteome</keyword>
<name>A0AAD9E298_9TELE</name>
<keyword evidence="2" id="KW-0472">Membrane</keyword>
<reference evidence="3" key="1">
    <citation type="submission" date="2023-03" db="EMBL/GenBank/DDBJ databases">
        <title>Electrophorus voltai genome.</title>
        <authorList>
            <person name="Bian C."/>
        </authorList>
    </citation>
    <scope>NUCLEOTIDE SEQUENCE</scope>
    <source>
        <strain evidence="3">CB-2022</strain>
        <tissue evidence="3">Muscle</tissue>
    </source>
</reference>
<comment type="caution">
    <text evidence="3">The sequence shown here is derived from an EMBL/GenBank/DDBJ whole genome shotgun (WGS) entry which is preliminary data.</text>
</comment>
<organism evidence="3 4">
    <name type="scientific">Electrophorus voltai</name>
    <dbReference type="NCBI Taxonomy" id="2609070"/>
    <lineage>
        <taxon>Eukaryota</taxon>
        <taxon>Metazoa</taxon>
        <taxon>Chordata</taxon>
        <taxon>Craniata</taxon>
        <taxon>Vertebrata</taxon>
        <taxon>Euteleostomi</taxon>
        <taxon>Actinopterygii</taxon>
        <taxon>Neopterygii</taxon>
        <taxon>Teleostei</taxon>
        <taxon>Ostariophysi</taxon>
        <taxon>Gymnotiformes</taxon>
        <taxon>Gymnotoidei</taxon>
        <taxon>Gymnotidae</taxon>
        <taxon>Electrophorus</taxon>
    </lineage>
</organism>
<sequence>MQAEHMSESLTSIIAKPNPYIGRLQKPITSRTQTTYQSTPHSRSTAYTTKSGQQDAKPLVAKSERSKSEGAPGWLRVLVFVIVAVFLYYVYSNMESVEKSPFNTIDG</sequence>
<evidence type="ECO:0000256" key="1">
    <source>
        <dbReference type="SAM" id="MobiDB-lite"/>
    </source>
</evidence>
<feature type="region of interest" description="Disordered" evidence="1">
    <location>
        <begin position="24"/>
        <end position="69"/>
    </location>
</feature>
<keyword evidence="2" id="KW-0812">Transmembrane</keyword>
<dbReference type="EMBL" id="JAROKS010000008">
    <property type="protein sequence ID" value="KAK1801738.1"/>
    <property type="molecule type" value="Genomic_DNA"/>
</dbReference>